<comment type="subcellular location">
    <subcellularLocation>
        <location evidence="2">Cytoplasm</location>
    </subcellularLocation>
    <subcellularLocation>
        <location evidence="1">Nucleus</location>
    </subcellularLocation>
</comment>
<evidence type="ECO:0000313" key="9">
    <source>
        <dbReference type="Proteomes" id="UP000187209"/>
    </source>
</evidence>
<dbReference type="FunFam" id="3.60.20.10:FF:000016">
    <property type="entry name" value="Proteasome subunit alpha type-6"/>
    <property type="match status" value="1"/>
</dbReference>
<keyword evidence="9" id="KW-1185">Reference proteome</keyword>
<evidence type="ECO:0000256" key="2">
    <source>
        <dbReference type="ARBA" id="ARBA00004496"/>
    </source>
</evidence>
<name>A0A1R2BCJ8_9CILI</name>
<sequence>MLKSPYDTDCITWSPQGRLFQIEYAMEAIKQGSLCVGLKSNDYAILATLNRAPSKLAEYQQKLYEIDEHIGLCFSGLTADGRLICKYLRTEALNYKYTHGTNINPQRLVGKLSDKAQIKTQRHSKRPYGVGCLVIGLDENGPHVYETSPDANFYEYYAVAIGARCQSAKTYLEKNYETFANLSKDELIIHAVKAVKSSAQSDVELNGRSVSVAIVGRDTPFKFLTSEEVEATLLHLGQAMEVEV</sequence>
<protein>
    <recommendedName>
        <fullName evidence="7">Proteasome alpha-type subunits domain-containing protein</fullName>
    </recommendedName>
</protein>
<dbReference type="InterPro" id="IPR001353">
    <property type="entry name" value="Proteasome_sua/b"/>
</dbReference>
<dbReference type="GO" id="GO:0005634">
    <property type="term" value="C:nucleus"/>
    <property type="evidence" value="ECO:0007669"/>
    <property type="project" value="UniProtKB-SubCell"/>
</dbReference>
<dbReference type="InterPro" id="IPR050115">
    <property type="entry name" value="Proteasome_alpha"/>
</dbReference>
<dbReference type="GO" id="GO:0005737">
    <property type="term" value="C:cytoplasm"/>
    <property type="evidence" value="ECO:0007669"/>
    <property type="project" value="UniProtKB-SubCell"/>
</dbReference>
<dbReference type="SMART" id="SM00948">
    <property type="entry name" value="Proteasome_A_N"/>
    <property type="match status" value="1"/>
</dbReference>
<dbReference type="GO" id="GO:0006511">
    <property type="term" value="P:ubiquitin-dependent protein catabolic process"/>
    <property type="evidence" value="ECO:0007669"/>
    <property type="project" value="InterPro"/>
</dbReference>
<dbReference type="OrthoDB" id="431557at2759"/>
<keyword evidence="5" id="KW-0539">Nucleus</keyword>
<reference evidence="8 9" key="1">
    <citation type="submission" date="2016-11" db="EMBL/GenBank/DDBJ databases">
        <title>The macronuclear genome of Stentor coeruleus: a giant cell with tiny introns.</title>
        <authorList>
            <person name="Slabodnick M."/>
            <person name="Ruby J.G."/>
            <person name="Reiff S.B."/>
            <person name="Swart E.C."/>
            <person name="Gosai S."/>
            <person name="Prabakaran S."/>
            <person name="Witkowska E."/>
            <person name="Larue G.E."/>
            <person name="Fisher S."/>
            <person name="Freeman R.M."/>
            <person name="Gunawardena J."/>
            <person name="Chu W."/>
            <person name="Stover N.A."/>
            <person name="Gregory B.D."/>
            <person name="Nowacki M."/>
            <person name="Derisi J."/>
            <person name="Roy S.W."/>
            <person name="Marshall W.F."/>
            <person name="Sood P."/>
        </authorList>
    </citation>
    <scope>NUCLEOTIDE SEQUENCE [LARGE SCALE GENOMIC DNA]</scope>
    <source>
        <strain evidence="8">WM001</strain>
    </source>
</reference>
<keyword evidence="3" id="KW-0963">Cytoplasm</keyword>
<dbReference type="InterPro" id="IPR023332">
    <property type="entry name" value="Proteasome_alpha-type"/>
</dbReference>
<dbReference type="Proteomes" id="UP000187209">
    <property type="component" value="Unassembled WGS sequence"/>
</dbReference>
<organism evidence="8 9">
    <name type="scientific">Stentor coeruleus</name>
    <dbReference type="NCBI Taxonomy" id="5963"/>
    <lineage>
        <taxon>Eukaryota</taxon>
        <taxon>Sar</taxon>
        <taxon>Alveolata</taxon>
        <taxon>Ciliophora</taxon>
        <taxon>Postciliodesmatophora</taxon>
        <taxon>Heterotrichea</taxon>
        <taxon>Heterotrichida</taxon>
        <taxon>Stentoridae</taxon>
        <taxon>Stentor</taxon>
    </lineage>
</organism>
<dbReference type="Pfam" id="PF00227">
    <property type="entry name" value="Proteasome"/>
    <property type="match status" value="1"/>
</dbReference>
<dbReference type="Pfam" id="PF10584">
    <property type="entry name" value="Proteasome_A_N"/>
    <property type="match status" value="1"/>
</dbReference>
<dbReference type="InterPro" id="IPR029055">
    <property type="entry name" value="Ntn_hydrolases_N"/>
</dbReference>
<dbReference type="InterPro" id="IPR035144">
    <property type="entry name" value="Proteasome_alpha1"/>
</dbReference>
<dbReference type="PROSITE" id="PS51475">
    <property type="entry name" value="PROTEASOME_ALPHA_2"/>
    <property type="match status" value="1"/>
</dbReference>
<evidence type="ECO:0000256" key="1">
    <source>
        <dbReference type="ARBA" id="ARBA00004123"/>
    </source>
</evidence>
<dbReference type="GO" id="GO:0019773">
    <property type="term" value="C:proteasome core complex, alpha-subunit complex"/>
    <property type="evidence" value="ECO:0007669"/>
    <property type="project" value="UniProtKB-UniRule"/>
</dbReference>
<evidence type="ECO:0000256" key="6">
    <source>
        <dbReference type="PROSITE-ProRule" id="PRU00808"/>
    </source>
</evidence>
<evidence type="ECO:0000256" key="3">
    <source>
        <dbReference type="ARBA" id="ARBA00022490"/>
    </source>
</evidence>
<feature type="domain" description="Proteasome alpha-type subunits" evidence="7">
    <location>
        <begin position="6"/>
        <end position="28"/>
    </location>
</feature>
<evidence type="ECO:0000256" key="4">
    <source>
        <dbReference type="ARBA" id="ARBA00022942"/>
    </source>
</evidence>
<comment type="caution">
    <text evidence="8">The sequence shown here is derived from an EMBL/GenBank/DDBJ whole genome shotgun (WGS) entry which is preliminary data.</text>
</comment>
<gene>
    <name evidence="8" type="ORF">SteCoe_26574</name>
</gene>
<keyword evidence="4 6" id="KW-0647">Proteasome</keyword>
<dbReference type="InterPro" id="IPR000426">
    <property type="entry name" value="Proteasome_asu_N"/>
</dbReference>
<dbReference type="PANTHER" id="PTHR11599">
    <property type="entry name" value="PROTEASOME SUBUNIT ALPHA/BETA"/>
    <property type="match status" value="1"/>
</dbReference>
<evidence type="ECO:0000259" key="7">
    <source>
        <dbReference type="SMART" id="SM00948"/>
    </source>
</evidence>
<dbReference type="AlphaFoldDB" id="A0A1R2BCJ8"/>
<dbReference type="CDD" id="cd03749">
    <property type="entry name" value="proteasome_alpha_type_1"/>
    <property type="match status" value="1"/>
</dbReference>
<accession>A0A1R2BCJ8</accession>
<comment type="similarity">
    <text evidence="6">Belongs to the peptidase T1A family.</text>
</comment>
<evidence type="ECO:0000256" key="5">
    <source>
        <dbReference type="ARBA" id="ARBA00023242"/>
    </source>
</evidence>
<evidence type="ECO:0000313" key="8">
    <source>
        <dbReference type="EMBL" id="OMJ74496.1"/>
    </source>
</evidence>
<dbReference type="EMBL" id="MPUH01000747">
    <property type="protein sequence ID" value="OMJ74496.1"/>
    <property type="molecule type" value="Genomic_DNA"/>
</dbReference>
<proteinExistence type="inferred from homology"/>
<dbReference type="Gene3D" id="3.60.20.10">
    <property type="entry name" value="Glutamine Phosphoribosylpyrophosphate, subunit 1, domain 1"/>
    <property type="match status" value="1"/>
</dbReference>
<dbReference type="SUPFAM" id="SSF56235">
    <property type="entry name" value="N-terminal nucleophile aminohydrolases (Ntn hydrolases)"/>
    <property type="match status" value="1"/>
</dbReference>